<dbReference type="PATRIC" id="fig|1299334.3.peg.302"/>
<dbReference type="PRINTS" id="PR00340">
    <property type="entry name" value="PIIGLNB"/>
</dbReference>
<dbReference type="GO" id="GO:0005829">
    <property type="term" value="C:cytosol"/>
    <property type="evidence" value="ECO:0007669"/>
    <property type="project" value="TreeGrafter"/>
</dbReference>
<proteinExistence type="predicted"/>
<protein>
    <recommendedName>
        <fullName evidence="2">Nitrogen regulatory protein P-II</fullName>
    </recommendedName>
</protein>
<reference evidence="8" key="1">
    <citation type="submission" date="2014-01" db="EMBL/GenBank/DDBJ databases">
        <authorList>
            <person name="Brown-Elliot B."/>
            <person name="Wallace R."/>
            <person name="Lenaerts A."/>
            <person name="Ordway D."/>
            <person name="DeGroote M.A."/>
            <person name="Parker T."/>
            <person name="Sizemore C."/>
            <person name="Tallon L.J."/>
            <person name="Sadzewicz L.K."/>
            <person name="Sengamalay N."/>
            <person name="Fraser C.M."/>
            <person name="Hine E."/>
            <person name="Shefchek K.A."/>
            <person name="Das S.P."/>
            <person name="Tettelin H."/>
        </authorList>
    </citation>
    <scope>NUCLEOTIDE SEQUENCE [LARGE SCALE GENOMIC DNA]</scope>
    <source>
        <strain evidence="8">4042</strain>
    </source>
</reference>
<evidence type="ECO:0000256" key="4">
    <source>
        <dbReference type="ARBA" id="ARBA00022741"/>
    </source>
</evidence>
<comment type="caution">
    <text evidence="8">The sequence shown here is derived from an EMBL/GenBank/DDBJ whole genome shotgun (WGS) entry which is preliminary data.</text>
</comment>
<evidence type="ECO:0000256" key="7">
    <source>
        <dbReference type="PIRSR" id="PIRSR602187-50"/>
    </source>
</evidence>
<evidence type="ECO:0000256" key="2">
    <source>
        <dbReference type="ARBA" id="ARBA00015681"/>
    </source>
</evidence>
<evidence type="ECO:0000256" key="6">
    <source>
        <dbReference type="ARBA" id="ARBA00023163"/>
    </source>
</evidence>
<dbReference type="SMART" id="SM00938">
    <property type="entry name" value="P-II"/>
    <property type="match status" value="1"/>
</dbReference>
<feature type="modified residue" description="O-UMP-tyrosine" evidence="7">
    <location>
        <position position="53"/>
    </location>
</feature>
<dbReference type="PANTHER" id="PTHR30115">
    <property type="entry name" value="NITROGEN REGULATORY PROTEIN P-II"/>
    <property type="match status" value="1"/>
</dbReference>
<dbReference type="InterPro" id="IPR002187">
    <property type="entry name" value="N-reg_PII"/>
</dbReference>
<evidence type="ECO:0000256" key="5">
    <source>
        <dbReference type="ARBA" id="ARBA00023015"/>
    </source>
</evidence>
<evidence type="ECO:0000256" key="1">
    <source>
        <dbReference type="ARBA" id="ARBA00011233"/>
    </source>
</evidence>
<evidence type="ECO:0000256" key="3">
    <source>
        <dbReference type="ARBA" id="ARBA00022553"/>
    </source>
</evidence>
<keyword evidence="4" id="KW-0547">Nucleotide-binding</keyword>
<organism evidence="8">
    <name type="scientific">Mycobacterium xenopi 4042</name>
    <dbReference type="NCBI Taxonomy" id="1299334"/>
    <lineage>
        <taxon>Bacteria</taxon>
        <taxon>Bacillati</taxon>
        <taxon>Actinomycetota</taxon>
        <taxon>Actinomycetes</taxon>
        <taxon>Mycobacteriales</taxon>
        <taxon>Mycobacteriaceae</taxon>
        <taxon>Mycobacterium</taxon>
    </lineage>
</organism>
<evidence type="ECO:0000313" key="8">
    <source>
        <dbReference type="EMBL" id="EUA76265.1"/>
    </source>
</evidence>
<keyword evidence="5" id="KW-0805">Transcription regulation</keyword>
<dbReference type="Gene3D" id="3.30.70.120">
    <property type="match status" value="1"/>
</dbReference>
<dbReference type="EMBL" id="JAOB01000006">
    <property type="protein sequence ID" value="EUA76265.1"/>
    <property type="molecule type" value="Genomic_DNA"/>
</dbReference>
<comment type="subunit">
    <text evidence="1">Homotrimer.</text>
</comment>
<dbReference type="InterPro" id="IPR015867">
    <property type="entry name" value="N-reg_PII/ATP_PRibTrfase_C"/>
</dbReference>
<gene>
    <name evidence="8" type="primary">glnB</name>
    <name evidence="8" type="ORF">I553_7272</name>
</gene>
<dbReference type="InterPro" id="IPR002332">
    <property type="entry name" value="N-reg_PII_urydylation_site"/>
</dbReference>
<dbReference type="PROSITE" id="PS51343">
    <property type="entry name" value="PII_GLNB_DOM"/>
    <property type="match status" value="1"/>
</dbReference>
<dbReference type="GO" id="GO:0030234">
    <property type="term" value="F:enzyme regulator activity"/>
    <property type="evidence" value="ECO:0007669"/>
    <property type="project" value="InterPro"/>
</dbReference>
<dbReference type="GO" id="GO:0006808">
    <property type="term" value="P:regulation of nitrogen utilization"/>
    <property type="evidence" value="ECO:0007669"/>
    <property type="project" value="InterPro"/>
</dbReference>
<sequence length="144" mass="15947">MEMKLITAIVKPFTLDDVKTSLEEAGVLGMTVSEVQGYGRQKGHTEVYRGAEYSVEFVPKVRIEVVVDDSVVDKVVDRVVRAARTGKIGDGKVWVTRWRLLCGCARASADLMRCESYREYARAEAKVPDSVGAEEPLRLLGQIA</sequence>
<accession>X8E8Y3</accession>
<keyword evidence="6" id="KW-0804">Transcription</keyword>
<dbReference type="AlphaFoldDB" id="X8E8Y3"/>
<keyword evidence="3 7" id="KW-0597">Phosphoprotein</keyword>
<dbReference type="SUPFAM" id="SSF54913">
    <property type="entry name" value="GlnB-like"/>
    <property type="match status" value="1"/>
</dbReference>
<dbReference type="PROSITE" id="PS00496">
    <property type="entry name" value="PII_GLNB_UMP"/>
    <property type="match status" value="1"/>
</dbReference>
<dbReference type="Pfam" id="PF00543">
    <property type="entry name" value="P-II"/>
    <property type="match status" value="1"/>
</dbReference>
<name>X8E8Y3_MYCXE</name>
<dbReference type="InterPro" id="IPR011322">
    <property type="entry name" value="N-reg_PII-like_a/b"/>
</dbReference>
<dbReference type="PANTHER" id="PTHR30115:SF11">
    <property type="entry name" value="NITROGEN REGULATORY PROTEIN P-II HOMOLOG"/>
    <property type="match status" value="1"/>
</dbReference>
<dbReference type="GO" id="GO:0005524">
    <property type="term" value="F:ATP binding"/>
    <property type="evidence" value="ECO:0007669"/>
    <property type="project" value="TreeGrafter"/>
</dbReference>